<dbReference type="InterPro" id="IPR028994">
    <property type="entry name" value="Integrin_alpha_N"/>
</dbReference>
<sequence length="677" mass="74109">MDTSINNIRHISLVDCIVLNFLKKGNVFRRAIVLADVDNDSDNELVLGSLEGNLAIFKGIEKSPWKVANNLGSISCVSVGDLGNNGKNLIVSISSEGICNIFDVSESSQTQLLEQFLVEQQQEHQEQQQDIDDPEVITGDESGVRDTVCSPSSSSSSVSVLDNSNNNSNNNDDDISNNTPIGERSISPPPTTTTTTTNTTEHESHSRSSSIPPLPNKTNNVLIPLLTQRLPPNASCILIGDIDGDGLNELVIGTYDHSLYAFSLYKDCVDNNDDGFNIINNNQNNNSNNNNNNKKPFILNIKNKWQLPGQVGSLVLAKEMGEKILIIGLCEGTNYILLNQKGALYKDNSNQEHHGSKGSNSYRTYPFHHNINMSGSMQADMISSPSISVVSSNSNINNDNSNNNNGQSIQNSGMFSPMMNDSQSVVSVNSSNGGVNSNIINNNNGHNLNNSIGTSIFSIGQTSSRRKRTEIITNISPPIRICEDDQEDGDSNNSSNASSIVSIATLDGVLRLQKIGKGPVWKMEIQEMGSGQLIALQTIRQKNMKTDCAVACGWDGLTLVVDPHRNVLSFKFGDRVCAFTSGYYSLSKGVPSICFIYVTFFGEIIIYHDISLNTQPMRSLTYTTKQEWNQLSQMIPSSISSMEDKEIDQSNSYNLLLSNPEFSIQSLTNYLNQLKSK</sequence>
<feature type="region of interest" description="Disordered" evidence="1">
    <location>
        <begin position="121"/>
        <end position="217"/>
    </location>
</feature>
<dbReference type="AlphaFoldDB" id="A0A8J4Q0U7"/>
<dbReference type="Proteomes" id="UP000695562">
    <property type="component" value="Unassembled WGS sequence"/>
</dbReference>
<dbReference type="SUPFAM" id="SSF69318">
    <property type="entry name" value="Integrin alpha N-terminal domain"/>
    <property type="match status" value="1"/>
</dbReference>
<feature type="region of interest" description="Disordered" evidence="1">
    <location>
        <begin position="392"/>
        <end position="418"/>
    </location>
</feature>
<dbReference type="GO" id="GO:0032006">
    <property type="term" value="P:regulation of TOR signaling"/>
    <property type="evidence" value="ECO:0007669"/>
    <property type="project" value="TreeGrafter"/>
</dbReference>
<dbReference type="PANTHER" id="PTHR16317">
    <property type="entry name" value="INTEGRIN ALPHA REPEAT DOMAIN-CONTAINING"/>
    <property type="match status" value="1"/>
</dbReference>
<gene>
    <name evidence="2" type="ORF">CYY_006173</name>
</gene>
<dbReference type="PANTHER" id="PTHR16317:SF1">
    <property type="entry name" value="KICSTOR COMPLEX PROTEIN ITFG2"/>
    <property type="match status" value="1"/>
</dbReference>
<reference evidence="2" key="1">
    <citation type="submission" date="2020-01" db="EMBL/GenBank/DDBJ databases">
        <title>Development of genomics and gene disruption for Polysphondylium violaceum indicates a role for the polyketide synthase stlB in stalk morphogenesis.</title>
        <authorList>
            <person name="Narita B."/>
            <person name="Kawabe Y."/>
            <person name="Kin K."/>
            <person name="Saito T."/>
            <person name="Gibbs R."/>
            <person name="Kuspa A."/>
            <person name="Muzny D."/>
            <person name="Queller D."/>
            <person name="Richards S."/>
            <person name="Strassman J."/>
            <person name="Sucgang R."/>
            <person name="Worley K."/>
            <person name="Schaap P."/>
        </authorList>
    </citation>
    <scope>NUCLEOTIDE SEQUENCE</scope>
    <source>
        <strain evidence="2">QSvi11</strain>
    </source>
</reference>
<accession>A0A8J4Q0U7</accession>
<feature type="compositionally biased region" description="Low complexity" evidence="1">
    <location>
        <begin position="392"/>
        <end position="413"/>
    </location>
</feature>
<dbReference type="InterPro" id="IPR031793">
    <property type="entry name" value="KICSTOR_ITFG2"/>
</dbReference>
<comment type="caution">
    <text evidence="2">The sequence shown here is derived from an EMBL/GenBank/DDBJ whole genome shotgun (WGS) entry which is preliminary data.</text>
</comment>
<evidence type="ECO:0000313" key="3">
    <source>
        <dbReference type="Proteomes" id="UP000695562"/>
    </source>
</evidence>
<name>A0A8J4Q0U7_9MYCE</name>
<organism evidence="2 3">
    <name type="scientific">Polysphondylium violaceum</name>
    <dbReference type="NCBI Taxonomy" id="133409"/>
    <lineage>
        <taxon>Eukaryota</taxon>
        <taxon>Amoebozoa</taxon>
        <taxon>Evosea</taxon>
        <taxon>Eumycetozoa</taxon>
        <taxon>Dictyostelia</taxon>
        <taxon>Dictyosteliales</taxon>
        <taxon>Dictyosteliaceae</taxon>
        <taxon>Polysphondylium</taxon>
    </lineage>
</organism>
<dbReference type="OrthoDB" id="19308at2759"/>
<evidence type="ECO:0000313" key="2">
    <source>
        <dbReference type="EMBL" id="KAF2072506.1"/>
    </source>
</evidence>
<feature type="compositionally biased region" description="Low complexity" evidence="1">
    <location>
        <begin position="150"/>
        <end position="170"/>
    </location>
</feature>
<keyword evidence="3" id="KW-1185">Reference proteome</keyword>
<dbReference type="Pfam" id="PF15907">
    <property type="entry name" value="Itfg2"/>
    <property type="match status" value="3"/>
</dbReference>
<dbReference type="EMBL" id="AJWJ01000273">
    <property type="protein sequence ID" value="KAF2072506.1"/>
    <property type="molecule type" value="Genomic_DNA"/>
</dbReference>
<evidence type="ECO:0000256" key="1">
    <source>
        <dbReference type="SAM" id="MobiDB-lite"/>
    </source>
</evidence>
<proteinExistence type="predicted"/>
<protein>
    <submittedName>
        <fullName evidence="2">Uncharacterized protein</fullName>
    </submittedName>
</protein>